<dbReference type="OrthoDB" id="1491023at2"/>
<dbReference type="Pfam" id="PF12697">
    <property type="entry name" value="Abhydrolase_6"/>
    <property type="match status" value="1"/>
</dbReference>
<dbReference type="PANTHER" id="PTHR48182">
    <property type="entry name" value="PROTEIN SERAC1"/>
    <property type="match status" value="1"/>
</dbReference>
<gene>
    <name evidence="6" type="ORF">BC343_19745</name>
</gene>
<accession>A0A1S9P6T7</accession>
<name>A0A1S9P6T7_9SPHI</name>
<organism evidence="6 7">
    <name type="scientific">Mucilaginibacter pedocola</name>
    <dbReference type="NCBI Taxonomy" id="1792845"/>
    <lineage>
        <taxon>Bacteria</taxon>
        <taxon>Pseudomonadati</taxon>
        <taxon>Bacteroidota</taxon>
        <taxon>Sphingobacteriia</taxon>
        <taxon>Sphingobacteriales</taxon>
        <taxon>Sphingobacteriaceae</taxon>
        <taxon>Mucilaginibacter</taxon>
    </lineage>
</organism>
<evidence type="ECO:0000313" key="6">
    <source>
        <dbReference type="EMBL" id="OOQ56659.1"/>
    </source>
</evidence>
<proteinExistence type="predicted"/>
<dbReference type="Pfam" id="PF22880">
    <property type="entry name" value="DUF7019"/>
    <property type="match status" value="1"/>
</dbReference>
<dbReference type="STRING" id="1792845.BC343_19745"/>
<dbReference type="InterPro" id="IPR054284">
    <property type="entry name" value="DUF7019"/>
</dbReference>
<reference evidence="6 7" key="1">
    <citation type="submission" date="2016-07" db="EMBL/GenBank/DDBJ databases">
        <title>Genomic analysis of zinc-resistant bacterium Mucilaginibacter pedocola TBZ30.</title>
        <authorList>
            <person name="Huang J."/>
            <person name="Tang J."/>
        </authorList>
    </citation>
    <scope>NUCLEOTIDE SEQUENCE [LARGE SCALE GENOMIC DNA]</scope>
    <source>
        <strain evidence="6 7">TBZ30</strain>
    </source>
</reference>
<dbReference type="InterPro" id="IPR000073">
    <property type="entry name" value="AB_hydrolase_1"/>
</dbReference>
<evidence type="ECO:0000256" key="1">
    <source>
        <dbReference type="ARBA" id="ARBA00004240"/>
    </source>
</evidence>
<sequence>MMNGEWIRKPKGKTTVVFIHGLFSDGGSCWLNENGTFWPKLLTEDPDLKGLGVFVFTYQTGLFSRNYSLSDIVDALKEYVVNLEGLTEGKDIIFVCHSMGGIIARKFIVERSNDLISGKTNVGLFLVASPSLGSGYASLFKPVAKLFGNIQVDTLRFEQNNSWLNDLDKTFQNLKSAGKLPIYGKELIEDKFVFGGSVISKQVVEPFSGARYFGESFKVPGSDHFTIAKPIGKDDIQHRLLLKFIEDFIASTASTQDLKAEFGQSGHKRVTIKTAARKKLKYYIYISEAKVTMILAQMNDSEKGEYAVSAGVEVNKGSSIEELPLEKRLLIVLEYLNEEGSVGTLSEPRKYFKGQMGLRWGVSVDNFTLPNQIVYFTDFNNNLLVGLGGSSRHLVTNLGYDFSPDLNSTTFGILRWLGKELDKDVRGEFYPNYMRDERSYYRSDLYAMHSLARSSLGPVQELEFVAKRLLATSIKNDDGEDVTYLLGTPLYVAMAD</sequence>
<dbReference type="InterPro" id="IPR029058">
    <property type="entry name" value="AB_hydrolase_fold"/>
</dbReference>
<comment type="subcellular location">
    <subcellularLocation>
        <location evidence="1">Endoplasmic reticulum</location>
    </subcellularLocation>
    <subcellularLocation>
        <location evidence="2">Membrane</location>
    </subcellularLocation>
</comment>
<evidence type="ECO:0000256" key="4">
    <source>
        <dbReference type="ARBA" id="ARBA00023136"/>
    </source>
</evidence>
<dbReference type="InterPro" id="IPR052374">
    <property type="entry name" value="SERAC1"/>
</dbReference>
<dbReference type="GO" id="GO:0016020">
    <property type="term" value="C:membrane"/>
    <property type="evidence" value="ECO:0007669"/>
    <property type="project" value="UniProtKB-SubCell"/>
</dbReference>
<keyword evidence="3" id="KW-0256">Endoplasmic reticulum</keyword>
<keyword evidence="4" id="KW-0472">Membrane</keyword>
<dbReference type="AlphaFoldDB" id="A0A1S9P6T7"/>
<evidence type="ECO:0000256" key="2">
    <source>
        <dbReference type="ARBA" id="ARBA00004370"/>
    </source>
</evidence>
<dbReference type="EMBL" id="MBTF01000039">
    <property type="protein sequence ID" value="OOQ56659.1"/>
    <property type="molecule type" value="Genomic_DNA"/>
</dbReference>
<dbReference type="Proteomes" id="UP000189739">
    <property type="component" value="Unassembled WGS sequence"/>
</dbReference>
<evidence type="ECO:0000313" key="7">
    <source>
        <dbReference type="Proteomes" id="UP000189739"/>
    </source>
</evidence>
<dbReference type="Gene3D" id="3.40.50.1820">
    <property type="entry name" value="alpha/beta hydrolase"/>
    <property type="match status" value="1"/>
</dbReference>
<feature type="domain" description="AB hydrolase-1" evidence="5">
    <location>
        <begin position="16"/>
        <end position="148"/>
    </location>
</feature>
<dbReference type="PANTHER" id="PTHR48182:SF2">
    <property type="entry name" value="PROTEIN SERAC1"/>
    <property type="match status" value="1"/>
</dbReference>
<dbReference type="SUPFAM" id="SSF53474">
    <property type="entry name" value="alpha/beta-Hydrolases"/>
    <property type="match status" value="1"/>
</dbReference>
<dbReference type="NCBIfam" id="NF040893">
    <property type="entry name" value="SAVMC3_10250"/>
    <property type="match status" value="1"/>
</dbReference>
<protein>
    <recommendedName>
        <fullName evidence="5">AB hydrolase-1 domain-containing protein</fullName>
    </recommendedName>
</protein>
<keyword evidence="7" id="KW-1185">Reference proteome</keyword>
<evidence type="ECO:0000256" key="3">
    <source>
        <dbReference type="ARBA" id="ARBA00022824"/>
    </source>
</evidence>
<dbReference type="RefSeq" id="WP_078351625.1">
    <property type="nucleotide sequence ID" value="NZ_MBTF01000039.1"/>
</dbReference>
<evidence type="ECO:0000259" key="5">
    <source>
        <dbReference type="Pfam" id="PF12697"/>
    </source>
</evidence>
<comment type="caution">
    <text evidence="6">The sequence shown here is derived from an EMBL/GenBank/DDBJ whole genome shotgun (WGS) entry which is preliminary data.</text>
</comment>